<feature type="transmembrane region" description="Helical" evidence="6">
    <location>
        <begin position="128"/>
        <end position="150"/>
    </location>
</feature>
<gene>
    <name evidence="8" type="ORF">HYG86_07925</name>
</gene>
<dbReference type="KEGG" id="acae:HYG86_07925"/>
<proteinExistence type="inferred from homology"/>
<comment type="subcellular location">
    <subcellularLocation>
        <location evidence="1 6">Cell membrane</location>
        <topology evidence="1 6">Multi-pass membrane protein</topology>
    </subcellularLocation>
</comment>
<evidence type="ECO:0000256" key="3">
    <source>
        <dbReference type="ARBA" id="ARBA00022692"/>
    </source>
</evidence>
<evidence type="ECO:0000313" key="9">
    <source>
        <dbReference type="Proteomes" id="UP000516160"/>
    </source>
</evidence>
<dbReference type="Pfam" id="PF09335">
    <property type="entry name" value="VTT_dom"/>
    <property type="match status" value="1"/>
</dbReference>
<dbReference type="GO" id="GO:0005886">
    <property type="term" value="C:plasma membrane"/>
    <property type="evidence" value="ECO:0007669"/>
    <property type="project" value="UniProtKB-SubCell"/>
</dbReference>
<dbReference type="PANTHER" id="PTHR12677:SF59">
    <property type="entry name" value="GOLGI APPARATUS MEMBRANE PROTEIN TVP38-RELATED"/>
    <property type="match status" value="1"/>
</dbReference>
<dbReference type="InterPro" id="IPR032816">
    <property type="entry name" value="VTT_dom"/>
</dbReference>
<evidence type="ECO:0000256" key="1">
    <source>
        <dbReference type="ARBA" id="ARBA00004651"/>
    </source>
</evidence>
<dbReference type="AlphaFoldDB" id="A0A7G9W7Q7"/>
<feature type="transmembrane region" description="Helical" evidence="6">
    <location>
        <begin position="73"/>
        <end position="97"/>
    </location>
</feature>
<reference evidence="8 9" key="1">
    <citation type="submission" date="2020-07" db="EMBL/GenBank/DDBJ databases">
        <title>Alkalicella. sp. LB2 genome.</title>
        <authorList>
            <person name="Postec A."/>
            <person name="Quemeneur M."/>
        </authorList>
    </citation>
    <scope>NUCLEOTIDE SEQUENCE [LARGE SCALE GENOMIC DNA]</scope>
    <source>
        <strain evidence="8 9">LB2</strain>
    </source>
</reference>
<evidence type="ECO:0000256" key="4">
    <source>
        <dbReference type="ARBA" id="ARBA00022989"/>
    </source>
</evidence>
<dbReference type="EMBL" id="CP058559">
    <property type="protein sequence ID" value="QNO14719.1"/>
    <property type="molecule type" value="Genomic_DNA"/>
</dbReference>
<feature type="transmembrane region" description="Helical" evidence="6">
    <location>
        <begin position="157"/>
        <end position="178"/>
    </location>
</feature>
<dbReference type="RefSeq" id="WP_213168644.1">
    <property type="nucleotide sequence ID" value="NZ_CP058559.1"/>
</dbReference>
<feature type="transmembrane region" description="Helical" evidence="6">
    <location>
        <begin position="5"/>
        <end position="21"/>
    </location>
</feature>
<comment type="similarity">
    <text evidence="6">Belongs to the TVP38/TMEM64 family.</text>
</comment>
<evidence type="ECO:0000256" key="2">
    <source>
        <dbReference type="ARBA" id="ARBA00022475"/>
    </source>
</evidence>
<keyword evidence="9" id="KW-1185">Reference proteome</keyword>
<accession>A0A7G9W7Q7</accession>
<evidence type="ECO:0000313" key="8">
    <source>
        <dbReference type="EMBL" id="QNO14719.1"/>
    </source>
</evidence>
<keyword evidence="2 6" id="KW-1003">Cell membrane</keyword>
<keyword evidence="4 6" id="KW-1133">Transmembrane helix</keyword>
<evidence type="ECO:0000259" key="7">
    <source>
        <dbReference type="Pfam" id="PF09335"/>
    </source>
</evidence>
<keyword evidence="5 6" id="KW-0472">Membrane</keyword>
<organism evidence="8 9">
    <name type="scientific">Alkalicella caledoniensis</name>
    <dbReference type="NCBI Taxonomy" id="2731377"/>
    <lineage>
        <taxon>Bacteria</taxon>
        <taxon>Bacillati</taxon>
        <taxon>Bacillota</taxon>
        <taxon>Clostridia</taxon>
        <taxon>Eubacteriales</taxon>
        <taxon>Proteinivoracaceae</taxon>
        <taxon>Alkalicella</taxon>
    </lineage>
</organism>
<feature type="domain" description="VTT" evidence="7">
    <location>
        <begin position="62"/>
        <end position="178"/>
    </location>
</feature>
<dbReference type="PANTHER" id="PTHR12677">
    <property type="entry name" value="GOLGI APPARATUS MEMBRANE PROTEIN TVP38-RELATED"/>
    <property type="match status" value="1"/>
</dbReference>
<evidence type="ECO:0000256" key="6">
    <source>
        <dbReference type="RuleBase" id="RU366058"/>
    </source>
</evidence>
<keyword evidence="3 6" id="KW-0812">Transmembrane</keyword>
<protein>
    <recommendedName>
        <fullName evidence="6">TVP38/TMEM64 family membrane protein</fullName>
    </recommendedName>
</protein>
<feature type="transmembrane region" description="Helical" evidence="6">
    <location>
        <begin position="41"/>
        <end position="61"/>
    </location>
</feature>
<sequence>MNKKTILRLMILVFVGWITFVNWDDIKNINITDFVSNSENIYITMAVILGLFALKSVIFILPIPMLYISSGMVLPIYIAIVVNIAGVLIEVSLTYIYGKFLGADYIDKIVCKSKKLQRGLELNQQNEFIITFLLRITPVNIEMVSLMLGASGNYYRNYLLASLMGLVPKLIIFTIIGYTMTNPVTFAIVALFSLALLTWGALIMQLKKRDLVSGFRG</sequence>
<feature type="transmembrane region" description="Helical" evidence="6">
    <location>
        <begin position="184"/>
        <end position="206"/>
    </location>
</feature>
<name>A0A7G9W7Q7_ALKCA</name>
<dbReference type="Proteomes" id="UP000516160">
    <property type="component" value="Chromosome"/>
</dbReference>
<evidence type="ECO:0000256" key="5">
    <source>
        <dbReference type="ARBA" id="ARBA00023136"/>
    </source>
</evidence>
<dbReference type="InterPro" id="IPR015414">
    <property type="entry name" value="TMEM64"/>
</dbReference>